<dbReference type="UniPathway" id="UPA00135">
    <property type="reaction ID" value="UER00198"/>
</dbReference>
<proteinExistence type="inferred from homology"/>
<dbReference type="Gene3D" id="1.10.150.210">
    <property type="entry name" value="Phosphoserine phosphatase, domain 2"/>
    <property type="match status" value="1"/>
</dbReference>
<dbReference type="OrthoDB" id="27226at2759"/>
<dbReference type="EC" id="3.1.3.3" evidence="4"/>
<evidence type="ECO:0000256" key="9">
    <source>
        <dbReference type="ARBA" id="ARBA00023299"/>
    </source>
</evidence>
<feature type="active site" description="Proton donor" evidence="11">
    <location>
        <position position="142"/>
    </location>
</feature>
<comment type="pathway">
    <text evidence="2">Amino-acid biosynthesis; L-serine biosynthesis; L-serine from 3-phospho-D-glycerate: step 3/3.</text>
</comment>
<evidence type="ECO:0000256" key="3">
    <source>
        <dbReference type="ARBA" id="ARBA00009184"/>
    </source>
</evidence>
<keyword evidence="5" id="KW-0028">Amino-acid biosynthesis</keyword>
<dbReference type="EMBL" id="KV784360">
    <property type="protein sequence ID" value="OEU14473.1"/>
    <property type="molecule type" value="Genomic_DNA"/>
</dbReference>
<reference evidence="13 14" key="1">
    <citation type="submission" date="2016-09" db="EMBL/GenBank/DDBJ databases">
        <title>Extensive genetic diversity and differential bi-allelic expression allows diatom success in the polar Southern Ocean.</title>
        <authorList>
            <consortium name="DOE Joint Genome Institute"/>
            <person name="Mock T."/>
            <person name="Otillar R.P."/>
            <person name="Strauss J."/>
            <person name="Dupont C."/>
            <person name="Frickenhaus S."/>
            <person name="Maumus F."/>
            <person name="Mcmullan M."/>
            <person name="Sanges R."/>
            <person name="Schmutz J."/>
            <person name="Toseland A."/>
            <person name="Valas R."/>
            <person name="Veluchamy A."/>
            <person name="Ward B.J."/>
            <person name="Allen A."/>
            <person name="Barry K."/>
            <person name="Falciatore A."/>
            <person name="Ferrante M."/>
            <person name="Fortunato A.E."/>
            <person name="Gloeckner G."/>
            <person name="Gruber A."/>
            <person name="Hipkin R."/>
            <person name="Janech M."/>
            <person name="Kroth P."/>
            <person name="Leese F."/>
            <person name="Lindquist E."/>
            <person name="Lyon B.R."/>
            <person name="Martin J."/>
            <person name="Mayer C."/>
            <person name="Parker M."/>
            <person name="Quesneville H."/>
            <person name="Raymond J."/>
            <person name="Uhlig C."/>
            <person name="Valentin K.U."/>
            <person name="Worden A.Z."/>
            <person name="Armbrust E.V."/>
            <person name="Bowler C."/>
            <person name="Green B."/>
            <person name="Moulton V."/>
            <person name="Van Oosterhout C."/>
            <person name="Grigoriev I."/>
        </authorList>
    </citation>
    <scope>NUCLEOTIDE SEQUENCE [LARGE SCALE GENOMIC DNA]</scope>
    <source>
        <strain evidence="13 14">CCMP1102</strain>
    </source>
</reference>
<keyword evidence="12" id="KW-0732">Signal</keyword>
<feature type="active site" description="Nucleophile" evidence="11">
    <location>
        <position position="140"/>
    </location>
</feature>
<evidence type="ECO:0000256" key="12">
    <source>
        <dbReference type="SAM" id="SignalP"/>
    </source>
</evidence>
<evidence type="ECO:0000313" key="13">
    <source>
        <dbReference type="EMBL" id="OEU14473.1"/>
    </source>
</evidence>
<keyword evidence="9" id="KW-0718">Serine biosynthesis</keyword>
<accession>A0A1E7F9F9</accession>
<dbReference type="GO" id="GO:0000287">
    <property type="term" value="F:magnesium ion binding"/>
    <property type="evidence" value="ECO:0007669"/>
    <property type="project" value="TreeGrafter"/>
</dbReference>
<dbReference type="Gene3D" id="3.40.50.1000">
    <property type="entry name" value="HAD superfamily/HAD-like"/>
    <property type="match status" value="1"/>
</dbReference>
<dbReference type="InterPro" id="IPR036412">
    <property type="entry name" value="HAD-like_sf"/>
</dbReference>
<dbReference type="PANTHER" id="PTHR43344">
    <property type="entry name" value="PHOSPHOSERINE PHOSPHATASE"/>
    <property type="match status" value="1"/>
</dbReference>
<dbReference type="NCBIfam" id="TIGR01488">
    <property type="entry name" value="HAD-SF-IB"/>
    <property type="match status" value="1"/>
</dbReference>
<keyword evidence="6" id="KW-0479">Metal-binding</keyword>
<keyword evidence="7" id="KW-0378">Hydrolase</keyword>
<organism evidence="13 14">
    <name type="scientific">Fragilariopsis cylindrus CCMP1102</name>
    <dbReference type="NCBI Taxonomy" id="635003"/>
    <lineage>
        <taxon>Eukaryota</taxon>
        <taxon>Sar</taxon>
        <taxon>Stramenopiles</taxon>
        <taxon>Ochrophyta</taxon>
        <taxon>Bacillariophyta</taxon>
        <taxon>Bacillariophyceae</taxon>
        <taxon>Bacillariophycidae</taxon>
        <taxon>Bacillariales</taxon>
        <taxon>Bacillariaceae</taxon>
        <taxon>Fragilariopsis</taxon>
    </lineage>
</organism>
<dbReference type="GO" id="GO:0006564">
    <property type="term" value="P:L-serine biosynthetic process"/>
    <property type="evidence" value="ECO:0007669"/>
    <property type="project" value="UniProtKB-KW"/>
</dbReference>
<evidence type="ECO:0000256" key="5">
    <source>
        <dbReference type="ARBA" id="ARBA00022605"/>
    </source>
</evidence>
<evidence type="ECO:0000256" key="7">
    <source>
        <dbReference type="ARBA" id="ARBA00022801"/>
    </source>
</evidence>
<dbReference type="InParanoid" id="A0A1E7F9F9"/>
<keyword evidence="8" id="KW-0460">Magnesium</keyword>
<evidence type="ECO:0000256" key="2">
    <source>
        <dbReference type="ARBA" id="ARBA00005135"/>
    </source>
</evidence>
<dbReference type="InterPro" id="IPR023214">
    <property type="entry name" value="HAD_sf"/>
</dbReference>
<comment type="similarity">
    <text evidence="3">Belongs to the HAD-like hydrolase superfamily. SerB family.</text>
</comment>
<dbReference type="InterPro" id="IPR004469">
    <property type="entry name" value="PSP"/>
</dbReference>
<dbReference type="CDD" id="cd04309">
    <property type="entry name" value="HAD_PSP_eu"/>
    <property type="match status" value="1"/>
</dbReference>
<dbReference type="Proteomes" id="UP000095751">
    <property type="component" value="Unassembled WGS sequence"/>
</dbReference>
<dbReference type="InterPro" id="IPR050582">
    <property type="entry name" value="HAD-like_SerB"/>
</dbReference>
<evidence type="ECO:0000256" key="11">
    <source>
        <dbReference type="PIRSR" id="PIRSR604469-1"/>
    </source>
</evidence>
<comment type="cofactor">
    <cofactor evidence="1">
        <name>Mg(2+)</name>
        <dbReference type="ChEBI" id="CHEBI:18420"/>
    </cofactor>
</comment>
<dbReference type="Pfam" id="PF00702">
    <property type="entry name" value="Hydrolase"/>
    <property type="match status" value="1"/>
</dbReference>
<dbReference type="GO" id="GO:0005737">
    <property type="term" value="C:cytoplasm"/>
    <property type="evidence" value="ECO:0007669"/>
    <property type="project" value="TreeGrafter"/>
</dbReference>
<evidence type="ECO:0000313" key="14">
    <source>
        <dbReference type="Proteomes" id="UP000095751"/>
    </source>
</evidence>
<feature type="chain" id="PRO_5009192843" description="phosphoserine phosphatase" evidence="12">
    <location>
        <begin position="21"/>
        <end position="356"/>
    </location>
</feature>
<feature type="signal peptide" evidence="12">
    <location>
        <begin position="1"/>
        <end position="20"/>
    </location>
</feature>
<protein>
    <recommendedName>
        <fullName evidence="4">phosphoserine phosphatase</fullName>
        <ecNumber evidence="4">3.1.3.3</ecNumber>
    </recommendedName>
    <alternativeName>
        <fullName evidence="10">O-phosphoserine phosphohydrolase</fullName>
    </alternativeName>
</protein>
<evidence type="ECO:0000256" key="4">
    <source>
        <dbReference type="ARBA" id="ARBA00012640"/>
    </source>
</evidence>
<dbReference type="GO" id="GO:0036424">
    <property type="term" value="F:L-phosphoserine phosphatase activity"/>
    <property type="evidence" value="ECO:0007669"/>
    <property type="project" value="InterPro"/>
</dbReference>
<evidence type="ECO:0000256" key="10">
    <source>
        <dbReference type="ARBA" id="ARBA00031693"/>
    </source>
</evidence>
<name>A0A1E7F9F9_9STRA</name>
<dbReference type="AlphaFoldDB" id="A0A1E7F9F9"/>
<evidence type="ECO:0000256" key="6">
    <source>
        <dbReference type="ARBA" id="ARBA00022723"/>
    </source>
</evidence>
<evidence type="ECO:0000256" key="1">
    <source>
        <dbReference type="ARBA" id="ARBA00001946"/>
    </source>
</evidence>
<dbReference type="KEGG" id="fcy:FRACYDRAFT_261984"/>
<dbReference type="PANTHER" id="PTHR43344:SF2">
    <property type="entry name" value="PHOSPHOSERINE PHOSPHATASE"/>
    <property type="match status" value="1"/>
</dbReference>
<evidence type="ECO:0000256" key="8">
    <source>
        <dbReference type="ARBA" id="ARBA00022842"/>
    </source>
</evidence>
<sequence length="356" mass="39091">MGQVYIIFVMIAAAAMSTRSAITRTVTANKSAFVSLSSTRLVSTTRTTTARAFSSWYQNNLSTSRPTTMAKRPTSFITQRRTFFTEMMRMISGSSEDENAETPESIMESFLEKTQNKDTVGNDVMEAMFALYEADAVCFDVDSTVINEEGIDVLAEFLGKGEEVAALTAAAMDGGMKFQDALAQRLDLLKPSRKQILDCLEKNPLLLTDGITKLISTLQSKNVDVYLVSGGFRIMIEPVAKILNINPSTHVIANTIVFDNDDDTGLYKGFDTAEPTSKDMGKPKAIQQILDNRFYNNGIVMIGDGATDAQAKPPATAFIGFGGVVVREAVKNSADWFVTNFDDMTTIIEMRKTIKK</sequence>
<keyword evidence="14" id="KW-1185">Reference proteome</keyword>
<dbReference type="SUPFAM" id="SSF56784">
    <property type="entry name" value="HAD-like"/>
    <property type="match status" value="1"/>
</dbReference>
<gene>
    <name evidence="13" type="ORF">FRACYDRAFT_261984</name>
</gene>
<dbReference type="NCBIfam" id="TIGR00338">
    <property type="entry name" value="serB"/>
    <property type="match status" value="1"/>
</dbReference>